<dbReference type="AlphaFoldDB" id="A0A834LTX5"/>
<name>A0A834LTX5_RHOSS</name>
<proteinExistence type="predicted"/>
<dbReference type="PANTHER" id="PTHR46890:SF48">
    <property type="entry name" value="RNA-DIRECTED DNA POLYMERASE"/>
    <property type="match status" value="1"/>
</dbReference>
<gene>
    <name evidence="2" type="ORF">RHSIM_Rhsim03G0157700</name>
</gene>
<evidence type="ECO:0000259" key="1">
    <source>
        <dbReference type="Pfam" id="PF00078"/>
    </source>
</evidence>
<dbReference type="InterPro" id="IPR052343">
    <property type="entry name" value="Retrotransposon-Effector_Assoc"/>
</dbReference>
<evidence type="ECO:0000313" key="2">
    <source>
        <dbReference type="EMBL" id="KAF7148485.1"/>
    </source>
</evidence>
<evidence type="ECO:0000313" key="3">
    <source>
        <dbReference type="Proteomes" id="UP000626092"/>
    </source>
</evidence>
<protein>
    <recommendedName>
        <fullName evidence="1">Reverse transcriptase domain-containing protein</fullName>
    </recommendedName>
</protein>
<keyword evidence="3" id="KW-1185">Reference proteome</keyword>
<dbReference type="PANTHER" id="PTHR46890">
    <property type="entry name" value="NON-LTR RETROLELEMENT REVERSE TRANSCRIPTASE-LIKE PROTEIN-RELATED"/>
    <property type="match status" value="1"/>
</dbReference>
<organism evidence="2 3">
    <name type="scientific">Rhododendron simsii</name>
    <name type="common">Sims's rhododendron</name>
    <dbReference type="NCBI Taxonomy" id="118357"/>
    <lineage>
        <taxon>Eukaryota</taxon>
        <taxon>Viridiplantae</taxon>
        <taxon>Streptophyta</taxon>
        <taxon>Embryophyta</taxon>
        <taxon>Tracheophyta</taxon>
        <taxon>Spermatophyta</taxon>
        <taxon>Magnoliopsida</taxon>
        <taxon>eudicotyledons</taxon>
        <taxon>Gunneridae</taxon>
        <taxon>Pentapetalae</taxon>
        <taxon>asterids</taxon>
        <taxon>Ericales</taxon>
        <taxon>Ericaceae</taxon>
        <taxon>Ericoideae</taxon>
        <taxon>Rhodoreae</taxon>
        <taxon>Rhododendron</taxon>
    </lineage>
</organism>
<dbReference type="Proteomes" id="UP000626092">
    <property type="component" value="Unassembled WGS sequence"/>
</dbReference>
<feature type="domain" description="Reverse transcriptase" evidence="1">
    <location>
        <begin position="381"/>
        <end position="470"/>
    </location>
</feature>
<dbReference type="InterPro" id="IPR000477">
    <property type="entry name" value="RT_dom"/>
</dbReference>
<dbReference type="EMBL" id="WJXA01000003">
    <property type="protein sequence ID" value="KAF7148485.1"/>
    <property type="molecule type" value="Genomic_DNA"/>
</dbReference>
<dbReference type="Pfam" id="PF00078">
    <property type="entry name" value="RVT_1"/>
    <property type="match status" value="1"/>
</dbReference>
<accession>A0A834LTX5</accession>
<dbReference type="OrthoDB" id="5867956at2759"/>
<reference evidence="2" key="1">
    <citation type="submission" date="2019-11" db="EMBL/GenBank/DDBJ databases">
        <authorList>
            <person name="Liu Y."/>
            <person name="Hou J."/>
            <person name="Li T.-Q."/>
            <person name="Guan C.-H."/>
            <person name="Wu X."/>
            <person name="Wu H.-Z."/>
            <person name="Ling F."/>
            <person name="Zhang R."/>
            <person name="Shi X.-G."/>
            <person name="Ren J.-P."/>
            <person name="Chen E.-F."/>
            <person name="Sun J.-M."/>
        </authorList>
    </citation>
    <scope>NUCLEOTIDE SEQUENCE</scope>
    <source>
        <strain evidence="2">Adult_tree_wgs_1</strain>
        <tissue evidence="2">Leaves</tissue>
    </source>
</reference>
<sequence>MALHQRSRVNWLTYGDKNSTFFHACINQRRQRSQLLMLKTGVGNWVGDEEEVLANVHCCISDDMNVKLIEEVSVEEVKKAAFQLGSTLESLGQYRPMGQCNFSVKVITKVMANRLKSHLQKVGSIQWVMQCISTVNSFVVENREARVQINPRWGLRQGDPQSPYLVVLVKDVLLNSRAVTKLRNPGDLRDSFWSENNIDKSSVTFSSNICDNDKQLVYDLLDVPLMRSDAKIATPKPRDCSVDLVAQVIDQDRGTWRRDVMEQIVSQEEMLAITAMPLSQCKRNDTLIWHYTRDSAFSVKSGYHMAVQAYGGGNFEGCTAYELSGKLLMIGWQVWKARNDFIFNGNSVDPEITMRRASEALHNVLVAHEAFHYLKLKKRLDGLLALKLDFNKAYDRVEWDFLEAFLLKMGFHSRRVQWVMQCISTVNFFVVVNGEARVQINLERGLRQGDPRSPYLFVLVKDVLSNLISSAREANSISGWIPELKRKAKKNRRIATPKPRACNVDLVAQVIDQDRGTWRRDVIEQIVLGGCACNHCHASFTIFRGVREVCGGGYGWRTVRVVWGGYGGEPKGGGGEREEDIVVNNGELMAWGGRTADFQLEGEGLVVMECGKMWSYEV</sequence>
<comment type="caution">
    <text evidence="2">The sequence shown here is derived from an EMBL/GenBank/DDBJ whole genome shotgun (WGS) entry which is preliminary data.</text>
</comment>